<dbReference type="CDD" id="cd00157">
    <property type="entry name" value="Rho"/>
    <property type="match status" value="1"/>
</dbReference>
<dbReference type="PANTHER" id="PTHR24072">
    <property type="entry name" value="RHO FAMILY GTPASE"/>
    <property type="match status" value="1"/>
</dbReference>
<dbReference type="Pfam" id="PF00071">
    <property type="entry name" value="Ras"/>
    <property type="match status" value="1"/>
</dbReference>
<keyword evidence="1" id="KW-0547">Nucleotide-binding</keyword>
<dbReference type="SMART" id="SM00174">
    <property type="entry name" value="RHO"/>
    <property type="match status" value="1"/>
</dbReference>
<dbReference type="Gene3D" id="3.40.50.300">
    <property type="entry name" value="P-loop containing nucleotide triphosphate hydrolases"/>
    <property type="match status" value="1"/>
</dbReference>
<sequence>MENYTSMKIISVGDASVGKTSLYNAYTTGKPYSAVYTPTVFENHSMHATLDGLIKYILNLRDTSGLEDYDRLRPIAYLGADAALVVFSLVSPISFKNVPEKWIPELRHYCADVKFLLVGMKSDLPSNPEVVKRLYKEGSKPVEYDEGLQLSENIGAERYIECSSVTMEGVHDVFTEAMRIFPKPKEPEQKSCVIF</sequence>
<dbReference type="Proteomes" id="UP001642483">
    <property type="component" value="Unassembled WGS sequence"/>
</dbReference>
<dbReference type="PROSITE" id="PS51419">
    <property type="entry name" value="RAB"/>
    <property type="match status" value="1"/>
</dbReference>
<keyword evidence="2" id="KW-0342">GTP-binding</keyword>
<dbReference type="InterPro" id="IPR005225">
    <property type="entry name" value="Small_GTP-bd"/>
</dbReference>
<keyword evidence="4" id="KW-1185">Reference proteome</keyword>
<reference evidence="3 4" key="1">
    <citation type="submission" date="2024-02" db="EMBL/GenBank/DDBJ databases">
        <authorList>
            <person name="Daric V."/>
            <person name="Darras S."/>
        </authorList>
    </citation>
    <scope>NUCLEOTIDE SEQUENCE [LARGE SCALE GENOMIC DNA]</scope>
</reference>
<dbReference type="NCBIfam" id="TIGR00231">
    <property type="entry name" value="small_GTP"/>
    <property type="match status" value="1"/>
</dbReference>
<dbReference type="PROSITE" id="PS51420">
    <property type="entry name" value="RHO"/>
    <property type="match status" value="1"/>
</dbReference>
<dbReference type="SMART" id="SM00173">
    <property type="entry name" value="RAS"/>
    <property type="match status" value="1"/>
</dbReference>
<dbReference type="InterPro" id="IPR003578">
    <property type="entry name" value="Small_GTPase_Rho"/>
</dbReference>
<organism evidence="3 4">
    <name type="scientific">Clavelina lepadiformis</name>
    <name type="common">Light-bulb sea squirt</name>
    <name type="synonym">Ascidia lepadiformis</name>
    <dbReference type="NCBI Taxonomy" id="159417"/>
    <lineage>
        <taxon>Eukaryota</taxon>
        <taxon>Metazoa</taxon>
        <taxon>Chordata</taxon>
        <taxon>Tunicata</taxon>
        <taxon>Ascidiacea</taxon>
        <taxon>Aplousobranchia</taxon>
        <taxon>Clavelinidae</taxon>
        <taxon>Clavelina</taxon>
    </lineage>
</organism>
<dbReference type="InterPro" id="IPR001806">
    <property type="entry name" value="Small_GTPase"/>
</dbReference>
<evidence type="ECO:0000256" key="2">
    <source>
        <dbReference type="ARBA" id="ARBA00023134"/>
    </source>
</evidence>
<dbReference type="SMART" id="SM00175">
    <property type="entry name" value="RAB"/>
    <property type="match status" value="1"/>
</dbReference>
<dbReference type="PRINTS" id="PR00449">
    <property type="entry name" value="RASTRNSFRMNG"/>
</dbReference>
<dbReference type="SUPFAM" id="SSF52540">
    <property type="entry name" value="P-loop containing nucleoside triphosphate hydrolases"/>
    <property type="match status" value="1"/>
</dbReference>
<dbReference type="EMBL" id="CAWYQH010000002">
    <property type="protein sequence ID" value="CAK8673476.1"/>
    <property type="molecule type" value="Genomic_DNA"/>
</dbReference>
<protein>
    <submittedName>
        <fullName evidence="3">Uncharacterized protein</fullName>
    </submittedName>
</protein>
<evidence type="ECO:0000313" key="3">
    <source>
        <dbReference type="EMBL" id="CAK8673476.1"/>
    </source>
</evidence>
<evidence type="ECO:0000313" key="4">
    <source>
        <dbReference type="Proteomes" id="UP001642483"/>
    </source>
</evidence>
<dbReference type="InterPro" id="IPR027417">
    <property type="entry name" value="P-loop_NTPase"/>
</dbReference>
<gene>
    <name evidence="3" type="ORF">CVLEPA_LOCUS3272</name>
</gene>
<accession>A0ABP0F3Q5</accession>
<evidence type="ECO:0000256" key="1">
    <source>
        <dbReference type="ARBA" id="ARBA00022741"/>
    </source>
</evidence>
<comment type="caution">
    <text evidence="3">The sequence shown here is derived from an EMBL/GenBank/DDBJ whole genome shotgun (WGS) entry which is preliminary data.</text>
</comment>
<proteinExistence type="predicted"/>
<dbReference type="PROSITE" id="PS51421">
    <property type="entry name" value="RAS"/>
    <property type="match status" value="1"/>
</dbReference>
<name>A0ABP0F3Q5_CLALP</name>